<feature type="transmembrane region" description="Helical" evidence="1">
    <location>
        <begin position="76"/>
        <end position="92"/>
    </location>
</feature>
<accession>A0ABS9RWY2</accession>
<dbReference type="Pfam" id="PF05857">
    <property type="entry name" value="TraX"/>
    <property type="match status" value="1"/>
</dbReference>
<feature type="transmembrane region" description="Helical" evidence="1">
    <location>
        <begin position="20"/>
        <end position="39"/>
    </location>
</feature>
<organism evidence="2 3">
    <name type="scientific">Halomonas flagellata</name>
    <dbReference type="NCBI Taxonomy" id="2920385"/>
    <lineage>
        <taxon>Bacteria</taxon>
        <taxon>Pseudomonadati</taxon>
        <taxon>Pseudomonadota</taxon>
        <taxon>Gammaproteobacteria</taxon>
        <taxon>Oceanospirillales</taxon>
        <taxon>Halomonadaceae</taxon>
        <taxon>Halomonas</taxon>
    </lineage>
</organism>
<keyword evidence="3" id="KW-1185">Reference proteome</keyword>
<name>A0ABS9RWY2_9GAMM</name>
<dbReference type="Proteomes" id="UP001202117">
    <property type="component" value="Unassembled WGS sequence"/>
</dbReference>
<protein>
    <submittedName>
        <fullName evidence="2">Conjugal transfer protein TraX</fullName>
    </submittedName>
</protein>
<feature type="transmembrane region" description="Helical" evidence="1">
    <location>
        <begin position="128"/>
        <end position="154"/>
    </location>
</feature>
<evidence type="ECO:0000313" key="2">
    <source>
        <dbReference type="EMBL" id="MCH4564356.1"/>
    </source>
</evidence>
<keyword evidence="1" id="KW-0472">Membrane</keyword>
<dbReference type="RefSeq" id="WP_240569018.1">
    <property type="nucleotide sequence ID" value="NZ_JAKVPY010000018.1"/>
</dbReference>
<dbReference type="InterPro" id="IPR008875">
    <property type="entry name" value="TraX"/>
</dbReference>
<keyword evidence="1" id="KW-0812">Transmembrane</keyword>
<proteinExistence type="predicted"/>
<feature type="transmembrane region" description="Helical" evidence="1">
    <location>
        <begin position="174"/>
        <end position="198"/>
    </location>
</feature>
<gene>
    <name evidence="2" type="ORF">MKP05_14695</name>
</gene>
<evidence type="ECO:0000313" key="3">
    <source>
        <dbReference type="Proteomes" id="UP001202117"/>
    </source>
</evidence>
<reference evidence="2 3" key="1">
    <citation type="submission" date="2022-02" db="EMBL/GenBank/DDBJ databases">
        <title>Halomonas fukangensis sp. nov., a halophilic bacterium isolated from a bulk soil of Kalidium foliatum at Fukang.</title>
        <authorList>
            <person name="Huang Y."/>
        </authorList>
    </citation>
    <scope>NUCLEOTIDE SEQUENCE [LARGE SCALE GENOMIC DNA]</scope>
    <source>
        <strain evidence="2 3">EGI 63088</strain>
    </source>
</reference>
<feature type="transmembrane region" description="Helical" evidence="1">
    <location>
        <begin position="51"/>
        <end position="69"/>
    </location>
</feature>
<feature type="transmembrane region" description="Helical" evidence="1">
    <location>
        <begin position="98"/>
        <end position="116"/>
    </location>
</feature>
<evidence type="ECO:0000256" key="1">
    <source>
        <dbReference type="SAM" id="Phobius"/>
    </source>
</evidence>
<sequence>MTTLTLPTTRPRQLPAWWPLVQLLAIGTMALDHIAYWLITGPWPDLLRLTLGRIALPMFAFLIAWHALHTADPRRYANRILLIALVAQLPYLALRGELLGNICFTLAAAAYLVTAYRQHDLTALATGLALTGLTPWISYGPAALLLVMLLVLAIRHPLAWLLPLLVWPPIQYGLSIPALSAAGAVALLIILTTTPIAVPSLPRYLTRWFYPAHLWGIYAVRALG</sequence>
<comment type="caution">
    <text evidence="2">The sequence shown here is derived from an EMBL/GenBank/DDBJ whole genome shotgun (WGS) entry which is preliminary data.</text>
</comment>
<keyword evidence="1" id="KW-1133">Transmembrane helix</keyword>
<dbReference type="EMBL" id="JAKVPY010000018">
    <property type="protein sequence ID" value="MCH4564356.1"/>
    <property type="molecule type" value="Genomic_DNA"/>
</dbReference>